<dbReference type="GO" id="GO:0016779">
    <property type="term" value="F:nucleotidyltransferase activity"/>
    <property type="evidence" value="ECO:0007669"/>
    <property type="project" value="UniProtKB-KW"/>
</dbReference>
<keyword evidence="4" id="KW-0548">Nucleotidyltransferase</keyword>
<dbReference type="OrthoDB" id="561385at2"/>
<dbReference type="Pfam" id="PF01909">
    <property type="entry name" value="NTP_transf_2"/>
    <property type="match status" value="1"/>
</dbReference>
<keyword evidence="3" id="KW-0808">Transferase</keyword>
<dbReference type="GO" id="GO:0046872">
    <property type="term" value="F:metal ion binding"/>
    <property type="evidence" value="ECO:0007669"/>
    <property type="project" value="UniProtKB-KW"/>
</dbReference>
<keyword evidence="8" id="KW-0460">Magnesium</keyword>
<dbReference type="InterPro" id="IPR043519">
    <property type="entry name" value="NT_sf"/>
</dbReference>
<evidence type="ECO:0000259" key="10">
    <source>
        <dbReference type="Pfam" id="PF01909"/>
    </source>
</evidence>
<gene>
    <name evidence="11" type="ORF">NIES21_01550</name>
</gene>
<dbReference type="Gene3D" id="3.30.460.10">
    <property type="entry name" value="Beta Polymerase, domain 2"/>
    <property type="match status" value="1"/>
</dbReference>
<evidence type="ECO:0000256" key="4">
    <source>
        <dbReference type="ARBA" id="ARBA00022695"/>
    </source>
</evidence>
<feature type="domain" description="Polymerase nucleotidyl transferase" evidence="10">
    <location>
        <begin position="16"/>
        <end position="94"/>
    </location>
</feature>
<sequence>MSIYEILAAKREEILQIAAKYGAYNIRIFGSVARLEADVNSDVDFLVEMEPGRSLFDLGGLLMELQEILGCQVDVVTEKGLRSRIRERVLSEAVPL</sequence>
<comment type="cofactor">
    <cofactor evidence="1">
        <name>Mg(2+)</name>
        <dbReference type="ChEBI" id="CHEBI:18420"/>
    </cofactor>
</comment>
<dbReference type="SUPFAM" id="SSF81301">
    <property type="entry name" value="Nucleotidyltransferase"/>
    <property type="match status" value="1"/>
</dbReference>
<evidence type="ECO:0000256" key="2">
    <source>
        <dbReference type="ARBA" id="ARBA00022649"/>
    </source>
</evidence>
<dbReference type="CDD" id="cd05403">
    <property type="entry name" value="NT_KNTase_like"/>
    <property type="match status" value="1"/>
</dbReference>
<dbReference type="AlphaFoldDB" id="A0A1Z4GAN6"/>
<comment type="similarity">
    <text evidence="9">Belongs to the MntA antitoxin family.</text>
</comment>
<accession>A0A1Z4GAN6</accession>
<dbReference type="PANTHER" id="PTHR33571:SF12">
    <property type="entry name" value="BSL3053 PROTEIN"/>
    <property type="match status" value="1"/>
</dbReference>
<evidence type="ECO:0000313" key="12">
    <source>
        <dbReference type="Proteomes" id="UP000218287"/>
    </source>
</evidence>
<name>A0A1Z4GAN6_9CYAN</name>
<evidence type="ECO:0000256" key="5">
    <source>
        <dbReference type="ARBA" id="ARBA00022723"/>
    </source>
</evidence>
<dbReference type="EMBL" id="AP018174">
    <property type="protein sequence ID" value="BAY14398.1"/>
    <property type="molecule type" value="Genomic_DNA"/>
</dbReference>
<evidence type="ECO:0000256" key="7">
    <source>
        <dbReference type="ARBA" id="ARBA00022840"/>
    </source>
</evidence>
<dbReference type="InterPro" id="IPR052038">
    <property type="entry name" value="Type-VII_TA_antitoxin"/>
</dbReference>
<organism evidence="11 12">
    <name type="scientific">Anabaenopsis circularis NIES-21</name>
    <dbReference type="NCBI Taxonomy" id="1085406"/>
    <lineage>
        <taxon>Bacteria</taxon>
        <taxon>Bacillati</taxon>
        <taxon>Cyanobacteriota</taxon>
        <taxon>Cyanophyceae</taxon>
        <taxon>Nostocales</taxon>
        <taxon>Nodulariaceae</taxon>
        <taxon>Anabaenopsis</taxon>
    </lineage>
</organism>
<keyword evidence="12" id="KW-1185">Reference proteome</keyword>
<protein>
    <recommendedName>
        <fullName evidence="10">Polymerase nucleotidyl transferase domain-containing protein</fullName>
    </recommendedName>
</protein>
<evidence type="ECO:0000256" key="1">
    <source>
        <dbReference type="ARBA" id="ARBA00001946"/>
    </source>
</evidence>
<evidence type="ECO:0000313" key="11">
    <source>
        <dbReference type="EMBL" id="BAY14398.1"/>
    </source>
</evidence>
<reference evidence="11 12" key="1">
    <citation type="submission" date="2017-06" db="EMBL/GenBank/DDBJ databases">
        <title>Genome sequencing of cyanobaciteial culture collection at National Institute for Environmental Studies (NIES).</title>
        <authorList>
            <person name="Hirose Y."/>
            <person name="Shimura Y."/>
            <person name="Fujisawa T."/>
            <person name="Nakamura Y."/>
            <person name="Kawachi M."/>
        </authorList>
    </citation>
    <scope>NUCLEOTIDE SEQUENCE [LARGE SCALE GENOMIC DNA]</scope>
    <source>
        <strain evidence="11 12">NIES-21</strain>
    </source>
</reference>
<evidence type="ECO:0000256" key="8">
    <source>
        <dbReference type="ARBA" id="ARBA00022842"/>
    </source>
</evidence>
<evidence type="ECO:0000256" key="6">
    <source>
        <dbReference type="ARBA" id="ARBA00022741"/>
    </source>
</evidence>
<proteinExistence type="inferred from homology"/>
<evidence type="ECO:0000256" key="3">
    <source>
        <dbReference type="ARBA" id="ARBA00022679"/>
    </source>
</evidence>
<keyword evidence="7" id="KW-0067">ATP-binding</keyword>
<keyword evidence="5" id="KW-0479">Metal-binding</keyword>
<dbReference type="Proteomes" id="UP000218287">
    <property type="component" value="Chromosome"/>
</dbReference>
<dbReference type="PANTHER" id="PTHR33571">
    <property type="entry name" value="SSL8005 PROTEIN"/>
    <property type="match status" value="1"/>
</dbReference>
<keyword evidence="2" id="KW-1277">Toxin-antitoxin system</keyword>
<dbReference type="GO" id="GO:0005524">
    <property type="term" value="F:ATP binding"/>
    <property type="evidence" value="ECO:0007669"/>
    <property type="project" value="UniProtKB-KW"/>
</dbReference>
<keyword evidence="6" id="KW-0547">Nucleotide-binding</keyword>
<evidence type="ECO:0000256" key="9">
    <source>
        <dbReference type="ARBA" id="ARBA00038276"/>
    </source>
</evidence>
<dbReference type="InterPro" id="IPR002934">
    <property type="entry name" value="Polymerase_NTP_transf_dom"/>
</dbReference>